<dbReference type="SMART" id="SM00382">
    <property type="entry name" value="AAA"/>
    <property type="match status" value="1"/>
</dbReference>
<organism evidence="3 4">
    <name type="scientific">Capronia epimyces CBS 606.96</name>
    <dbReference type="NCBI Taxonomy" id="1182542"/>
    <lineage>
        <taxon>Eukaryota</taxon>
        <taxon>Fungi</taxon>
        <taxon>Dikarya</taxon>
        <taxon>Ascomycota</taxon>
        <taxon>Pezizomycotina</taxon>
        <taxon>Eurotiomycetes</taxon>
        <taxon>Chaetothyriomycetidae</taxon>
        <taxon>Chaetothyriales</taxon>
        <taxon>Herpotrichiellaceae</taxon>
        <taxon>Capronia</taxon>
    </lineage>
</organism>
<dbReference type="RefSeq" id="XP_007732376.1">
    <property type="nucleotide sequence ID" value="XM_007734186.1"/>
</dbReference>
<dbReference type="STRING" id="1182542.W9Y2R3"/>
<feature type="compositionally biased region" description="Basic and acidic residues" evidence="1">
    <location>
        <begin position="70"/>
        <end position="84"/>
    </location>
</feature>
<name>W9Y2R3_9EURO</name>
<dbReference type="GO" id="GO:0016887">
    <property type="term" value="F:ATP hydrolysis activity"/>
    <property type="evidence" value="ECO:0007669"/>
    <property type="project" value="InterPro"/>
</dbReference>
<dbReference type="Gene3D" id="3.40.50.300">
    <property type="entry name" value="P-loop containing nucleotide triphosphate hydrolases"/>
    <property type="match status" value="1"/>
</dbReference>
<dbReference type="InterPro" id="IPR027417">
    <property type="entry name" value="P-loop_NTPase"/>
</dbReference>
<feature type="region of interest" description="Disordered" evidence="1">
    <location>
        <begin position="1"/>
        <end position="195"/>
    </location>
</feature>
<dbReference type="HOGENOM" id="CLU_004471_4_7_1"/>
<dbReference type="InterPro" id="IPR003593">
    <property type="entry name" value="AAA+_ATPase"/>
</dbReference>
<dbReference type="InterPro" id="IPR056599">
    <property type="entry name" value="AAA_lid_fung"/>
</dbReference>
<dbReference type="Pfam" id="PF22942">
    <property type="entry name" value="DUF7025"/>
    <property type="match status" value="1"/>
</dbReference>
<dbReference type="SUPFAM" id="SSF52540">
    <property type="entry name" value="P-loop containing nucleoside triphosphate hydrolases"/>
    <property type="match status" value="1"/>
</dbReference>
<protein>
    <recommendedName>
        <fullName evidence="2">AAA+ ATPase domain-containing protein</fullName>
    </recommendedName>
</protein>
<dbReference type="PANTHER" id="PTHR46411:SF2">
    <property type="entry name" value="AAA+ ATPASE DOMAIN-CONTAINING PROTEIN"/>
    <property type="match status" value="1"/>
</dbReference>
<dbReference type="PANTHER" id="PTHR46411">
    <property type="entry name" value="FAMILY ATPASE, PUTATIVE-RELATED"/>
    <property type="match status" value="1"/>
</dbReference>
<keyword evidence="4" id="KW-1185">Reference proteome</keyword>
<dbReference type="OrthoDB" id="10042665at2759"/>
<feature type="compositionally biased region" description="Low complexity" evidence="1">
    <location>
        <begin position="165"/>
        <end position="188"/>
    </location>
</feature>
<sequence>MDLDPYGSKPFGSEEHDARRSSHTHTYLRPLAPTRPGTSFDAPTSDDLMVVGERSVVPEAFPERRGKRPRGYDPVRGHQHHLEDSQPETGVSRSIEPKRAKMSRAQAPARSVEGHYGEHHEAEAGYVPVRERERERERQHEHENASTISLAEPLTYHHHRPPQSQPQYEHQNQSQNQLQQQNQPQPHSTSALQPSTSSVTYLPDLATGQDVGTSTGIGMSSSISSAPIVEPPQCIIVHRVLCHNNQTAGEDHSKHLTTAYFLDAPRLFARDSRGHALRGRDRVTDVDEYLETHPMVSMVVYRDYDCGEYHRMVRDEFQRVAPDNMDQSLFLSFKAWFYCLGHDTEPAVAQKESLDFVSVELQEALDAVVRNSRDTANAVSHWNEPRNLAAPYDYFYHHSATFENESRGLEWRHQLQIGMLLDYIRSEFGSFYDEANASFERGWVARKHFPLLFRSNEIVVAHQERDKSELAYMIERYEGEEQEGIVLHCWSWQFDGAFKKTPIKLTVPWPETFEPCVSITALKVWPLRLDRSGLFGKLKRRGREFWSCRKRKLVSYAAPRATNFELQTTNPKYMIDTETYKYLHPKQDKLSVTDHPTEVIGVDTVEPPDDTFLLLLPATILGYGFHDKRWRTLEVAHLTEIPWNETALDRVVLKDIKKELIKALVKTQLEKSKAADVVENKGNGMILLLHGPPGTGKTLTAEGVAEYARKPLYRVTCGDIGTEPESVEKYLEGALYLGTIWGCVVLLDEADVFLEERSQTDLVRNALVSVFLRVLEYYEGILILTSNRVGTFDEAFKSRMQLAVQYPHLDEKGRSEIWFNFFKALKEAGFEFNFKQVIERVPLLREHDLNGRQIRNTIKTARQLAAYRQQLFSYEHISSVIDVTNEFEDYLRKTKGHTDDEFAAAEGIR</sequence>
<dbReference type="GeneID" id="19168176"/>
<reference evidence="3 4" key="1">
    <citation type="submission" date="2013-03" db="EMBL/GenBank/DDBJ databases">
        <title>The Genome Sequence of Capronia epimyces CBS 606.96.</title>
        <authorList>
            <consortium name="The Broad Institute Genomics Platform"/>
            <person name="Cuomo C."/>
            <person name="de Hoog S."/>
            <person name="Gorbushina A."/>
            <person name="Walker B."/>
            <person name="Young S.K."/>
            <person name="Zeng Q."/>
            <person name="Gargeya S."/>
            <person name="Fitzgerald M."/>
            <person name="Haas B."/>
            <person name="Abouelleil A."/>
            <person name="Allen A.W."/>
            <person name="Alvarado L."/>
            <person name="Arachchi H.M."/>
            <person name="Berlin A.M."/>
            <person name="Chapman S.B."/>
            <person name="Gainer-Dewar J."/>
            <person name="Goldberg J."/>
            <person name="Griggs A."/>
            <person name="Gujja S."/>
            <person name="Hansen M."/>
            <person name="Howarth C."/>
            <person name="Imamovic A."/>
            <person name="Ireland A."/>
            <person name="Larimer J."/>
            <person name="McCowan C."/>
            <person name="Murphy C."/>
            <person name="Pearson M."/>
            <person name="Poon T.W."/>
            <person name="Priest M."/>
            <person name="Roberts A."/>
            <person name="Saif S."/>
            <person name="Shea T."/>
            <person name="Sisk P."/>
            <person name="Sykes S."/>
            <person name="Wortman J."/>
            <person name="Nusbaum C."/>
            <person name="Birren B."/>
        </authorList>
    </citation>
    <scope>NUCLEOTIDE SEQUENCE [LARGE SCALE GENOMIC DNA]</scope>
    <source>
        <strain evidence="3 4">CBS 606.96</strain>
    </source>
</reference>
<feature type="domain" description="AAA+ ATPase" evidence="2">
    <location>
        <begin position="683"/>
        <end position="808"/>
    </location>
</feature>
<dbReference type="GO" id="GO:0005524">
    <property type="term" value="F:ATP binding"/>
    <property type="evidence" value="ECO:0007669"/>
    <property type="project" value="InterPro"/>
</dbReference>
<dbReference type="Pfam" id="PF23232">
    <property type="entry name" value="AAA_lid_13"/>
    <property type="match status" value="1"/>
</dbReference>
<feature type="compositionally biased region" description="Basic and acidic residues" evidence="1">
    <location>
        <begin position="112"/>
        <end position="144"/>
    </location>
</feature>
<dbReference type="eggNOG" id="KOG0742">
    <property type="taxonomic scope" value="Eukaryota"/>
</dbReference>
<dbReference type="CDD" id="cd19481">
    <property type="entry name" value="RecA-like_protease"/>
    <property type="match status" value="1"/>
</dbReference>
<evidence type="ECO:0000313" key="3">
    <source>
        <dbReference type="EMBL" id="EXJ87097.1"/>
    </source>
</evidence>
<accession>W9Y2R3</accession>
<gene>
    <name evidence="3" type="ORF">A1O3_04055</name>
</gene>
<dbReference type="InterPro" id="IPR003959">
    <property type="entry name" value="ATPase_AAA_core"/>
</dbReference>
<evidence type="ECO:0000259" key="2">
    <source>
        <dbReference type="SMART" id="SM00382"/>
    </source>
</evidence>
<comment type="caution">
    <text evidence="3">The sequence shown here is derived from an EMBL/GenBank/DDBJ whole genome shotgun (WGS) entry which is preliminary data.</text>
</comment>
<dbReference type="Proteomes" id="UP000019478">
    <property type="component" value="Unassembled WGS sequence"/>
</dbReference>
<dbReference type="Pfam" id="PF00004">
    <property type="entry name" value="AAA"/>
    <property type="match status" value="1"/>
</dbReference>
<dbReference type="AlphaFoldDB" id="W9Y2R3"/>
<dbReference type="EMBL" id="AMGY01000003">
    <property type="protein sequence ID" value="EXJ87097.1"/>
    <property type="molecule type" value="Genomic_DNA"/>
</dbReference>
<proteinExistence type="predicted"/>
<dbReference type="InterPro" id="IPR054289">
    <property type="entry name" value="DUF7025"/>
</dbReference>
<evidence type="ECO:0000256" key="1">
    <source>
        <dbReference type="SAM" id="MobiDB-lite"/>
    </source>
</evidence>
<evidence type="ECO:0000313" key="4">
    <source>
        <dbReference type="Proteomes" id="UP000019478"/>
    </source>
</evidence>